<dbReference type="InterPro" id="IPR000843">
    <property type="entry name" value="HTH_LacI"/>
</dbReference>
<evidence type="ECO:0000313" key="5">
    <source>
        <dbReference type="EMBL" id="GEQ20802.1"/>
    </source>
</evidence>
<dbReference type="Proteomes" id="UP000474042">
    <property type="component" value="Unassembled WGS sequence"/>
</dbReference>
<keyword evidence="2" id="KW-0238">DNA-binding</keyword>
<reference evidence="6 10" key="3">
    <citation type="submission" date="2020-01" db="EMBL/GenBank/DDBJ databases">
        <title>Genome sequence of a 1,3-propanediol producer, Clostridium butyricum S3.</title>
        <authorList>
            <person name="Zhou J."/>
        </authorList>
    </citation>
    <scope>NUCLEOTIDE SEQUENCE [LARGE SCALE GENOMIC DNA]</scope>
    <source>
        <strain evidence="6 10">S3</strain>
    </source>
</reference>
<dbReference type="SUPFAM" id="SSF53822">
    <property type="entry name" value="Periplasmic binding protein-like I"/>
    <property type="match status" value="1"/>
</dbReference>
<dbReference type="PANTHER" id="PTHR30146">
    <property type="entry name" value="LACI-RELATED TRANSCRIPTIONAL REPRESSOR"/>
    <property type="match status" value="1"/>
</dbReference>
<dbReference type="Pfam" id="PF13377">
    <property type="entry name" value="Peripla_BP_3"/>
    <property type="match status" value="1"/>
</dbReference>
<sequence>MKVTIKEVAKEANVSTSTVSRVISDSPQISEKTKEKVREVITRLNYKPNAIARSLANKKTRIIGVVLPSEAQDLFFNPFFLKAMQGMSSYAKKKKYYITYAFSDNEKEEVNYIKDFITSNLIAGICLLRLRTDDKSIEYLKRADFPFVVIGRPENPESMLWVDNDNFKSTYNLMNTLIKKGHKDIAFLGAKEELTVTKDRLKGYKVACEMNGLTCADKNIIMKTEFNEDEGFNGALELFDKSNPTAVLVQDDLLAFGLLKALKDKGIENVSVVAFNNTPLAEFQEPPLASVDINASELGYYAAKVLIEYLENNNVDDNHYIVDSKLIERESLR</sequence>
<dbReference type="EMBL" id="WOFV02000020">
    <property type="protein sequence ID" value="NAS17853.1"/>
    <property type="molecule type" value="Genomic_DNA"/>
</dbReference>
<dbReference type="Gene3D" id="3.40.50.2300">
    <property type="match status" value="2"/>
</dbReference>
<dbReference type="Pfam" id="PF00356">
    <property type="entry name" value="LacI"/>
    <property type="match status" value="1"/>
</dbReference>
<reference evidence="7 8" key="1">
    <citation type="submission" date="2016-01" db="EMBL/GenBank/DDBJ databases">
        <title>Characterization of the Clostridium difficile lineages that are prevalent in Hong Kong and China.</title>
        <authorList>
            <person name="Kwok J.S.-L."/>
            <person name="Lam W.-Y."/>
            <person name="Ip M."/>
            <person name="Chan T.-F."/>
            <person name="Hawkey P.M."/>
            <person name="Tsui S.K.-W."/>
        </authorList>
    </citation>
    <scope>NUCLEOTIDE SEQUENCE [LARGE SCALE GENOMIC DNA]</scope>
    <source>
        <strain evidence="7 8">300064</strain>
    </source>
</reference>
<keyword evidence="3" id="KW-0804">Transcription</keyword>
<evidence type="ECO:0000256" key="3">
    <source>
        <dbReference type="ARBA" id="ARBA00023163"/>
    </source>
</evidence>
<evidence type="ECO:0000313" key="6">
    <source>
        <dbReference type="EMBL" id="NAS17853.1"/>
    </source>
</evidence>
<reference evidence="5 9" key="2">
    <citation type="submission" date="2019-07" db="EMBL/GenBank/DDBJ databases">
        <title>Whole genome shotgun sequence of Clostridium butyricum NBRC 3858.</title>
        <authorList>
            <person name="Hosoyama A."/>
            <person name="Uohara A."/>
            <person name="Ohji S."/>
            <person name="Ichikawa N."/>
        </authorList>
    </citation>
    <scope>NUCLEOTIDE SEQUENCE [LARGE SCALE GENOMIC DNA]</scope>
    <source>
        <strain evidence="5 9">NBRC 3858</strain>
    </source>
</reference>
<dbReference type="PRINTS" id="PR00036">
    <property type="entry name" value="HTHLACI"/>
</dbReference>
<dbReference type="InterPro" id="IPR010982">
    <property type="entry name" value="Lambda_DNA-bd_dom_sf"/>
</dbReference>
<name>A0A0A6SGF2_CLOBU</name>
<dbReference type="EMBL" id="LRDH01000151">
    <property type="protein sequence ID" value="PPV12258.1"/>
    <property type="molecule type" value="Genomic_DNA"/>
</dbReference>
<evidence type="ECO:0000313" key="7">
    <source>
        <dbReference type="EMBL" id="PPV12258.1"/>
    </source>
</evidence>
<gene>
    <name evidence="7" type="ORF">AWN73_05360</name>
    <name evidence="5" type="ORF">CBU02nite_13080</name>
    <name evidence="6" type="ORF">GND98_008180</name>
</gene>
<evidence type="ECO:0000313" key="10">
    <source>
        <dbReference type="Proteomes" id="UP000474042"/>
    </source>
</evidence>
<dbReference type="Gene3D" id="1.10.260.40">
    <property type="entry name" value="lambda repressor-like DNA-binding domains"/>
    <property type="match status" value="1"/>
</dbReference>
<dbReference type="SMART" id="SM00354">
    <property type="entry name" value="HTH_LACI"/>
    <property type="match status" value="1"/>
</dbReference>
<keyword evidence="1" id="KW-0805">Transcription regulation</keyword>
<dbReference type="CDD" id="cd01392">
    <property type="entry name" value="HTH_LacI"/>
    <property type="match status" value="1"/>
</dbReference>
<dbReference type="PROSITE" id="PS50932">
    <property type="entry name" value="HTH_LACI_2"/>
    <property type="match status" value="1"/>
</dbReference>
<dbReference type="GO" id="GO:0003700">
    <property type="term" value="F:DNA-binding transcription factor activity"/>
    <property type="evidence" value="ECO:0007669"/>
    <property type="project" value="TreeGrafter"/>
</dbReference>
<dbReference type="InterPro" id="IPR028082">
    <property type="entry name" value="Peripla_BP_I"/>
</dbReference>
<dbReference type="Proteomes" id="UP000321089">
    <property type="component" value="Unassembled WGS sequence"/>
</dbReference>
<dbReference type="GO" id="GO:0000976">
    <property type="term" value="F:transcription cis-regulatory region binding"/>
    <property type="evidence" value="ECO:0007669"/>
    <property type="project" value="TreeGrafter"/>
</dbReference>
<evidence type="ECO:0000256" key="1">
    <source>
        <dbReference type="ARBA" id="ARBA00023015"/>
    </source>
</evidence>
<organism evidence="7 8">
    <name type="scientific">Clostridium butyricum</name>
    <dbReference type="NCBI Taxonomy" id="1492"/>
    <lineage>
        <taxon>Bacteria</taxon>
        <taxon>Bacillati</taxon>
        <taxon>Bacillota</taxon>
        <taxon>Clostridia</taxon>
        <taxon>Eubacteriales</taxon>
        <taxon>Clostridiaceae</taxon>
        <taxon>Clostridium</taxon>
    </lineage>
</organism>
<proteinExistence type="predicted"/>
<dbReference type="PROSITE" id="PS00356">
    <property type="entry name" value="HTH_LACI_1"/>
    <property type="match status" value="1"/>
</dbReference>
<evidence type="ECO:0000259" key="4">
    <source>
        <dbReference type="PROSITE" id="PS50932"/>
    </source>
</evidence>
<dbReference type="CDD" id="cd06294">
    <property type="entry name" value="PBP1_MalR-like"/>
    <property type="match status" value="1"/>
</dbReference>
<dbReference type="InterPro" id="IPR046335">
    <property type="entry name" value="LacI/GalR-like_sensor"/>
</dbReference>
<evidence type="ECO:0000313" key="8">
    <source>
        <dbReference type="Proteomes" id="UP000238081"/>
    </source>
</evidence>
<accession>A0A0A6SGF2</accession>
<dbReference type="AlphaFoldDB" id="A0A0A6SGF2"/>
<dbReference type="PANTHER" id="PTHR30146:SF109">
    <property type="entry name" value="HTH-TYPE TRANSCRIPTIONAL REGULATOR GALS"/>
    <property type="match status" value="1"/>
</dbReference>
<dbReference type="SUPFAM" id="SSF47413">
    <property type="entry name" value="lambda repressor-like DNA-binding domains"/>
    <property type="match status" value="1"/>
</dbReference>
<comment type="caution">
    <text evidence="7">The sequence shown here is derived from an EMBL/GenBank/DDBJ whole genome shotgun (WGS) entry which is preliminary data.</text>
</comment>
<feature type="domain" description="HTH lacI-type" evidence="4">
    <location>
        <begin position="3"/>
        <end position="57"/>
    </location>
</feature>
<evidence type="ECO:0000256" key="2">
    <source>
        <dbReference type="ARBA" id="ARBA00023125"/>
    </source>
</evidence>
<dbReference type="EMBL" id="BKBC01000012">
    <property type="protein sequence ID" value="GEQ20802.1"/>
    <property type="molecule type" value="Genomic_DNA"/>
</dbReference>
<dbReference type="RefSeq" id="WP_002582684.1">
    <property type="nucleotide sequence ID" value="NZ_BKBB01000011.1"/>
</dbReference>
<protein>
    <submittedName>
        <fullName evidence="7">LacI family transcriptional regulator</fullName>
    </submittedName>
    <submittedName>
        <fullName evidence="6">Substrate-binding domain-containing protein</fullName>
    </submittedName>
</protein>
<dbReference type="FunFam" id="1.10.260.40:FF:000002">
    <property type="entry name" value="HTH-type transcriptional repressor PurR"/>
    <property type="match status" value="1"/>
</dbReference>
<evidence type="ECO:0000313" key="9">
    <source>
        <dbReference type="Proteomes" id="UP000321089"/>
    </source>
</evidence>
<dbReference type="Proteomes" id="UP000238081">
    <property type="component" value="Unassembled WGS sequence"/>
</dbReference>